<evidence type="ECO:0000256" key="4">
    <source>
        <dbReference type="ARBA" id="ARBA00022692"/>
    </source>
</evidence>
<keyword evidence="10" id="KW-1185">Reference proteome</keyword>
<feature type="transmembrane region" description="Helical" evidence="7">
    <location>
        <begin position="20"/>
        <end position="40"/>
    </location>
</feature>
<comment type="caution">
    <text evidence="9">The sequence shown here is derived from an EMBL/GenBank/DDBJ whole genome shotgun (WGS) entry which is preliminary data.</text>
</comment>
<keyword evidence="5 7" id="KW-1133">Transmembrane helix</keyword>
<evidence type="ECO:0000313" key="9">
    <source>
        <dbReference type="EMBL" id="MFC0678016.1"/>
    </source>
</evidence>
<dbReference type="PROSITE" id="PS50928">
    <property type="entry name" value="ABC_TM1"/>
    <property type="match status" value="1"/>
</dbReference>
<evidence type="ECO:0000256" key="3">
    <source>
        <dbReference type="ARBA" id="ARBA00022475"/>
    </source>
</evidence>
<dbReference type="SUPFAM" id="SSF161098">
    <property type="entry name" value="MetI-like"/>
    <property type="match status" value="1"/>
</dbReference>
<protein>
    <submittedName>
        <fullName evidence="9">Phosphonate ABC transporter, permease protein PhnE</fullName>
    </submittedName>
</protein>
<dbReference type="NCBIfam" id="TIGR01097">
    <property type="entry name" value="PhnE"/>
    <property type="match status" value="1"/>
</dbReference>
<evidence type="ECO:0000256" key="6">
    <source>
        <dbReference type="ARBA" id="ARBA00023136"/>
    </source>
</evidence>
<feature type="transmembrane region" description="Helical" evidence="7">
    <location>
        <begin position="136"/>
        <end position="160"/>
    </location>
</feature>
<feature type="transmembrane region" description="Helical" evidence="7">
    <location>
        <begin position="220"/>
        <end position="238"/>
    </location>
</feature>
<evidence type="ECO:0000256" key="1">
    <source>
        <dbReference type="ARBA" id="ARBA00004651"/>
    </source>
</evidence>
<dbReference type="Gene3D" id="1.10.3720.10">
    <property type="entry name" value="MetI-like"/>
    <property type="match status" value="1"/>
</dbReference>
<dbReference type="Pfam" id="PF00528">
    <property type="entry name" value="BPD_transp_1"/>
    <property type="match status" value="1"/>
</dbReference>
<comment type="similarity">
    <text evidence="7">Belongs to the binding-protein-dependent transport system permease family.</text>
</comment>
<dbReference type="PANTHER" id="PTHR30043:SF1">
    <property type="entry name" value="ABC TRANSPORT SYSTEM PERMEASE PROTEIN P69"/>
    <property type="match status" value="1"/>
</dbReference>
<evidence type="ECO:0000256" key="7">
    <source>
        <dbReference type="RuleBase" id="RU363032"/>
    </source>
</evidence>
<name>A0ABV6RMI7_9GAMM</name>
<dbReference type="InterPro" id="IPR035906">
    <property type="entry name" value="MetI-like_sf"/>
</dbReference>
<dbReference type="Proteomes" id="UP001589896">
    <property type="component" value="Unassembled WGS sequence"/>
</dbReference>
<keyword evidence="2 7" id="KW-0813">Transport</keyword>
<gene>
    <name evidence="9" type="primary">phnE</name>
    <name evidence="9" type="ORF">ACFFGH_09195</name>
</gene>
<organism evidence="9 10">
    <name type="scientific">Lysobacter korlensis</name>
    <dbReference type="NCBI Taxonomy" id="553636"/>
    <lineage>
        <taxon>Bacteria</taxon>
        <taxon>Pseudomonadati</taxon>
        <taxon>Pseudomonadota</taxon>
        <taxon>Gammaproteobacteria</taxon>
        <taxon>Lysobacterales</taxon>
        <taxon>Lysobacteraceae</taxon>
        <taxon>Lysobacter</taxon>
    </lineage>
</organism>
<sequence>MTAATATGARTERPKRPSKARYVALEIAALVLVVVCLIGVDAKWARLLEAPGEIWNYLGLMARGVFQNPFADPYAEYWTTSFEFMFESLAMAWVGTVIGALLSVPFGFLAASNVAPAPVVFVVRQFLNAIRAIPDVILAIVIMVPIFGLGPLPGALAIGVGSIGTLGKLTSEVIEGIATGPVEALRSSGARPLQVLRWSVLPQVLPEIVAFWLYRFEVNIRASAILGVVGAGGIGSLLSRVFDGRDWDRVGIALVVIIGVTMIVDQISASLRHRIITGGERIESTPRTLADFS</sequence>
<keyword evidence="4 7" id="KW-0812">Transmembrane</keyword>
<dbReference type="RefSeq" id="WP_386667497.1">
    <property type="nucleotide sequence ID" value="NZ_JBHLTG010000002.1"/>
</dbReference>
<keyword evidence="3" id="KW-1003">Cell membrane</keyword>
<feature type="transmembrane region" description="Helical" evidence="7">
    <location>
        <begin position="250"/>
        <end position="271"/>
    </location>
</feature>
<feature type="transmembrane region" description="Helical" evidence="7">
    <location>
        <begin position="90"/>
        <end position="115"/>
    </location>
</feature>
<keyword evidence="6 7" id="KW-0472">Membrane</keyword>
<reference evidence="9 10" key="1">
    <citation type="submission" date="2024-09" db="EMBL/GenBank/DDBJ databases">
        <authorList>
            <person name="Sun Q."/>
            <person name="Mori K."/>
        </authorList>
    </citation>
    <scope>NUCLEOTIDE SEQUENCE [LARGE SCALE GENOMIC DNA]</scope>
    <source>
        <strain evidence="9 10">KCTC 23076</strain>
    </source>
</reference>
<dbReference type="EMBL" id="JBHLTG010000002">
    <property type="protein sequence ID" value="MFC0678016.1"/>
    <property type="molecule type" value="Genomic_DNA"/>
</dbReference>
<evidence type="ECO:0000259" key="8">
    <source>
        <dbReference type="PROSITE" id="PS50928"/>
    </source>
</evidence>
<dbReference type="PANTHER" id="PTHR30043">
    <property type="entry name" value="PHOSPHONATES TRANSPORT SYSTEM PERMEASE PROTEIN"/>
    <property type="match status" value="1"/>
</dbReference>
<feature type="domain" description="ABC transmembrane type-1" evidence="8">
    <location>
        <begin position="85"/>
        <end position="268"/>
    </location>
</feature>
<evidence type="ECO:0000256" key="5">
    <source>
        <dbReference type="ARBA" id="ARBA00022989"/>
    </source>
</evidence>
<evidence type="ECO:0000256" key="2">
    <source>
        <dbReference type="ARBA" id="ARBA00022448"/>
    </source>
</evidence>
<dbReference type="InterPro" id="IPR005769">
    <property type="entry name" value="PhnE/PtxC"/>
</dbReference>
<dbReference type="InterPro" id="IPR000515">
    <property type="entry name" value="MetI-like"/>
</dbReference>
<proteinExistence type="inferred from homology"/>
<dbReference type="CDD" id="cd06261">
    <property type="entry name" value="TM_PBP2"/>
    <property type="match status" value="1"/>
</dbReference>
<comment type="subcellular location">
    <subcellularLocation>
        <location evidence="1 7">Cell membrane</location>
        <topology evidence="1 7">Multi-pass membrane protein</topology>
    </subcellularLocation>
</comment>
<evidence type="ECO:0000313" key="10">
    <source>
        <dbReference type="Proteomes" id="UP001589896"/>
    </source>
</evidence>
<accession>A0ABV6RMI7</accession>